<sequence>MMRVSGHLILVQMESTAGVAGRIGDLLAKKTGSVTLGKMVGPQTAPCRPLDVNDQRSVDGTITVNSHLHSDFVNTWDHYKSGVVNGLGAGQRFESENLLGSIDWKPLKWTRSESMCSRGSGLSNSSSSKSMGVDSSEARAEAQMGNVTPVQSPSGDVVAFDTSAVAPSEETSAKKKPRLGWGEGLAKYEKKKVVGLDDIAANNEAGYCGRTEPLQIPRISRPILESFMRSRTMKLPPQIEGVIYLKIKKWLDPLVASFSCGAVGVISSLMILGANNNIEQQ</sequence>
<dbReference type="EMBL" id="JACTNZ010000003">
    <property type="protein sequence ID" value="KAG5557595.1"/>
    <property type="molecule type" value="Genomic_DNA"/>
</dbReference>
<keyword evidence="2" id="KW-1185">Reference proteome</keyword>
<dbReference type="PANTHER" id="PTHR47340:SF1">
    <property type="entry name" value="DUPLICATED HOMEODOMAIN-LIKE SUPERFAMILY PROTEIN"/>
    <property type="match status" value="1"/>
</dbReference>
<protein>
    <submittedName>
        <fullName evidence="1">Uncharacterized protein</fullName>
    </submittedName>
</protein>
<evidence type="ECO:0000313" key="1">
    <source>
        <dbReference type="EMBL" id="KAG5557595.1"/>
    </source>
</evidence>
<name>A0AAV6KYU2_9ERIC</name>
<dbReference type="AlphaFoldDB" id="A0AAV6KYU2"/>
<reference evidence="1" key="1">
    <citation type="submission" date="2020-08" db="EMBL/GenBank/DDBJ databases">
        <title>Plant Genome Project.</title>
        <authorList>
            <person name="Zhang R.-G."/>
        </authorList>
    </citation>
    <scope>NUCLEOTIDE SEQUENCE</scope>
    <source>
        <strain evidence="1">WSP0</strain>
        <tissue evidence="1">Leaf</tissue>
    </source>
</reference>
<dbReference type="PANTHER" id="PTHR47340">
    <property type="entry name" value="DUPLICATED HOMEODOMAIN-LIKE SUPERFAMILY PROTEIN"/>
    <property type="match status" value="1"/>
</dbReference>
<proteinExistence type="predicted"/>
<dbReference type="Proteomes" id="UP000823749">
    <property type="component" value="Chromosome 3"/>
</dbReference>
<accession>A0AAV6KYU2</accession>
<gene>
    <name evidence="1" type="ORF">RHGRI_007745</name>
</gene>
<evidence type="ECO:0000313" key="2">
    <source>
        <dbReference type="Proteomes" id="UP000823749"/>
    </source>
</evidence>
<organism evidence="1 2">
    <name type="scientific">Rhododendron griersonianum</name>
    <dbReference type="NCBI Taxonomy" id="479676"/>
    <lineage>
        <taxon>Eukaryota</taxon>
        <taxon>Viridiplantae</taxon>
        <taxon>Streptophyta</taxon>
        <taxon>Embryophyta</taxon>
        <taxon>Tracheophyta</taxon>
        <taxon>Spermatophyta</taxon>
        <taxon>Magnoliopsida</taxon>
        <taxon>eudicotyledons</taxon>
        <taxon>Gunneridae</taxon>
        <taxon>Pentapetalae</taxon>
        <taxon>asterids</taxon>
        <taxon>Ericales</taxon>
        <taxon>Ericaceae</taxon>
        <taxon>Ericoideae</taxon>
        <taxon>Rhodoreae</taxon>
        <taxon>Rhododendron</taxon>
    </lineage>
</organism>
<comment type="caution">
    <text evidence="1">The sequence shown here is derived from an EMBL/GenBank/DDBJ whole genome shotgun (WGS) entry which is preliminary data.</text>
</comment>